<name>J4HYT0_9APHY</name>
<dbReference type="GeneID" id="24098988"/>
<dbReference type="InParanoid" id="J4HYT0"/>
<dbReference type="PANTHER" id="PTHR10909">
    <property type="entry name" value="ELECTRON TRANSPORT OXIDOREDUCTASE"/>
    <property type="match status" value="1"/>
</dbReference>
<reference evidence="3 4" key="1">
    <citation type="journal article" date="2012" name="Appl. Environ. Microbiol.">
        <title>Short-read sequencing for genomic analysis of the brown rot fungus Fibroporia radiculosa.</title>
        <authorList>
            <person name="Tang J.D."/>
            <person name="Perkins A.D."/>
            <person name="Sonstegard T.S."/>
            <person name="Schroeder S.G."/>
            <person name="Burgess S.C."/>
            <person name="Diehl S.V."/>
        </authorList>
    </citation>
    <scope>NUCLEOTIDE SEQUENCE [LARGE SCALE GENOMIC DNA]</scope>
    <source>
        <strain evidence="3 4">TFFH 294</strain>
    </source>
</reference>
<dbReference type="RefSeq" id="XP_012183360.1">
    <property type="nucleotide sequence ID" value="XM_012327970.1"/>
</dbReference>
<evidence type="ECO:0000256" key="1">
    <source>
        <dbReference type="SAM" id="Phobius"/>
    </source>
</evidence>
<organism evidence="3 4">
    <name type="scientific">Fibroporia radiculosa</name>
    <dbReference type="NCBI Taxonomy" id="599839"/>
    <lineage>
        <taxon>Eukaryota</taxon>
        <taxon>Fungi</taxon>
        <taxon>Dikarya</taxon>
        <taxon>Basidiomycota</taxon>
        <taxon>Agaricomycotina</taxon>
        <taxon>Agaricomycetes</taxon>
        <taxon>Polyporales</taxon>
        <taxon>Fibroporiaceae</taxon>
        <taxon>Fibroporia</taxon>
    </lineage>
</organism>
<dbReference type="PANTHER" id="PTHR10909:SF382">
    <property type="entry name" value="ACYL-COENZYME A OXIDASE"/>
    <property type="match status" value="1"/>
</dbReference>
<dbReference type="InterPro" id="IPR012258">
    <property type="entry name" value="Acyl-CoA_oxidase"/>
</dbReference>
<dbReference type="InterPro" id="IPR036250">
    <property type="entry name" value="AcylCo_DH-like_C"/>
</dbReference>
<dbReference type="STRING" id="599839.J4HYT0"/>
<evidence type="ECO:0000259" key="2">
    <source>
        <dbReference type="Pfam" id="PF22924"/>
    </source>
</evidence>
<feature type="transmembrane region" description="Helical" evidence="1">
    <location>
        <begin position="622"/>
        <end position="641"/>
    </location>
</feature>
<dbReference type="AlphaFoldDB" id="J4HYT0"/>
<dbReference type="GO" id="GO:0055088">
    <property type="term" value="P:lipid homeostasis"/>
    <property type="evidence" value="ECO:0007669"/>
    <property type="project" value="TreeGrafter"/>
</dbReference>
<protein>
    <recommendedName>
        <fullName evidence="2">Acyl-CoA oxidase C-alpha1 domain-containing protein</fullName>
    </recommendedName>
</protein>
<dbReference type="Gene3D" id="2.40.110.10">
    <property type="entry name" value="Butyryl-CoA Dehydrogenase, subunit A, domain 2"/>
    <property type="match status" value="1"/>
</dbReference>
<keyword evidence="1" id="KW-0472">Membrane</keyword>
<keyword evidence="4" id="KW-1185">Reference proteome</keyword>
<dbReference type="OrthoDB" id="538336at2759"/>
<keyword evidence="1" id="KW-1133">Transmembrane helix</keyword>
<accession>J4HYT0</accession>
<dbReference type="GO" id="GO:0005504">
    <property type="term" value="F:fatty acid binding"/>
    <property type="evidence" value="ECO:0007669"/>
    <property type="project" value="TreeGrafter"/>
</dbReference>
<dbReference type="InterPro" id="IPR046373">
    <property type="entry name" value="Acyl-CoA_Oxase/DH_mid-dom_sf"/>
</dbReference>
<dbReference type="Proteomes" id="UP000006352">
    <property type="component" value="Unassembled WGS sequence"/>
</dbReference>
<dbReference type="InterPro" id="IPR055060">
    <property type="entry name" value="ACOX_C_alpha1"/>
</dbReference>
<gene>
    <name evidence="3" type="ORF">FIBRA_06236</name>
</gene>
<dbReference type="EMBL" id="HE797141">
    <property type="protein sequence ID" value="CCM04077.1"/>
    <property type="molecule type" value="Genomic_DNA"/>
</dbReference>
<dbReference type="GO" id="GO:0005777">
    <property type="term" value="C:peroxisome"/>
    <property type="evidence" value="ECO:0007669"/>
    <property type="project" value="InterPro"/>
</dbReference>
<dbReference type="HOGENOM" id="CLU_028041_1_0_1"/>
<dbReference type="GO" id="GO:0033540">
    <property type="term" value="P:fatty acid beta-oxidation using acyl-CoA oxidase"/>
    <property type="evidence" value="ECO:0007669"/>
    <property type="project" value="TreeGrafter"/>
</dbReference>
<evidence type="ECO:0000313" key="3">
    <source>
        <dbReference type="EMBL" id="CCM04077.1"/>
    </source>
</evidence>
<feature type="domain" description="Acyl-CoA oxidase C-alpha1" evidence="2">
    <location>
        <begin position="288"/>
        <end position="420"/>
    </location>
</feature>
<evidence type="ECO:0000313" key="4">
    <source>
        <dbReference type="Proteomes" id="UP000006352"/>
    </source>
</evidence>
<dbReference type="GO" id="GO:0071949">
    <property type="term" value="F:FAD binding"/>
    <property type="evidence" value="ECO:0007669"/>
    <property type="project" value="InterPro"/>
</dbReference>
<dbReference type="InterPro" id="IPR009100">
    <property type="entry name" value="AcylCoA_DH/oxidase_NM_dom_sf"/>
</dbReference>
<dbReference type="Gene3D" id="1.20.140.10">
    <property type="entry name" value="Butyryl-CoA Dehydrogenase, subunit A, domain 3"/>
    <property type="match status" value="1"/>
</dbReference>
<keyword evidence="1" id="KW-0812">Transmembrane</keyword>
<dbReference type="SUPFAM" id="SSF56645">
    <property type="entry name" value="Acyl-CoA dehydrogenase NM domain-like"/>
    <property type="match status" value="1"/>
</dbReference>
<proteinExistence type="predicted"/>
<dbReference type="Pfam" id="PF22924">
    <property type="entry name" value="ACOX_C_alpha1"/>
    <property type="match status" value="1"/>
</dbReference>
<sequence>MLDDSPIIKTATRAGHLQTDRARRMIRTPRPTRELAQSPLFQQHAEGLPVDERIRLSYQRAKAIGRAYALTPHDLITLSPKFWQLHTDPIWSMDGAAGTLVTLQYNCCAGTLAMFASERSDLAEVLQDVLEFKVSGQFCLTEVGHGLDAIHLETTATLLPNGDFELHTPHERAAKYMPPTAPVGMPCVAIVFARTVVDGEDRGVKPFVVRLHDGTTMAPGIVSKVLPQRGGSRPVNHSLTYFHRVRLPRGALLGSPDMPADARAAFFHSISRVAVGTIAIGSLGVPALQVSSFIAARYSLRRTVVDAENRRRPVMAFRTQKIPILTAVAQAAVMDAFQAWAVGLFVDQRVEVRVRYAIAAILKVVMIQHAQAMHLTLGDRCGAQGLFEVNQLAGMHADMRGTAIAEGDLLALSIRLATELLLQRYSVPAAADPASLLARHEAGMFAELREMMSGMPHHRSSEFDRAVLPECADLVQAIGHRMAYDAAVAAGVETDMVDLYVASCLKLDPAWYVENAGVARRKQKAMESAAVDAVFPRLEELLARMDVEPYVSAPMVSDDKWGRYVAGLTAFGGPGAEMDPVNGDGTGDHSACDSDCPKLAELRPPRSISDRVSSVAGSVQRWFAFGWPMLAVGVSLVYTAFKYRRGRIDG</sequence>
<dbReference type="SUPFAM" id="SSF47203">
    <property type="entry name" value="Acyl-CoA dehydrogenase C-terminal domain-like"/>
    <property type="match status" value="1"/>
</dbReference>
<dbReference type="GO" id="GO:0003997">
    <property type="term" value="F:acyl-CoA oxidase activity"/>
    <property type="evidence" value="ECO:0007669"/>
    <property type="project" value="InterPro"/>
</dbReference>